<reference evidence="2" key="1">
    <citation type="journal article" date="2021" name="Nat. Microbiol.">
        <title>Cocultivation of an ultrasmall environmental parasitic bacterium with lytic ability against bacteria associated with wastewater foams.</title>
        <authorList>
            <person name="Batinovic S."/>
            <person name="Rose J.J.A."/>
            <person name="Ratcliffe J."/>
            <person name="Seviour R.J."/>
            <person name="Petrovski S."/>
        </authorList>
    </citation>
    <scope>NUCLEOTIDE SEQUENCE</scope>
    <source>
        <strain evidence="2">CON44</strain>
    </source>
</reference>
<organism evidence="2">
    <name type="scientific">Gordonia amarae</name>
    <dbReference type="NCBI Taxonomy" id="36821"/>
    <lineage>
        <taxon>Bacteria</taxon>
        <taxon>Bacillati</taxon>
        <taxon>Actinomycetota</taxon>
        <taxon>Actinomycetes</taxon>
        <taxon>Mycobacteriales</taxon>
        <taxon>Gordoniaceae</taxon>
        <taxon>Gordonia</taxon>
    </lineage>
</organism>
<dbReference type="PANTHER" id="PTHR43802">
    <property type="entry name" value="ENOYL-COA HYDRATASE"/>
    <property type="match status" value="1"/>
</dbReference>
<dbReference type="SUPFAM" id="SSF52096">
    <property type="entry name" value="ClpP/crotonase"/>
    <property type="match status" value="1"/>
</dbReference>
<dbReference type="AlphaFoldDB" id="A0A857KQT2"/>
<comment type="similarity">
    <text evidence="1">Belongs to the enoyl-CoA hydratase/isomerase family.</text>
</comment>
<dbReference type="CDD" id="cd06558">
    <property type="entry name" value="crotonase-like"/>
    <property type="match status" value="1"/>
</dbReference>
<name>A0A857KQT2_9ACTN</name>
<dbReference type="EMBL" id="CP045810">
    <property type="protein sequence ID" value="QHN40903.1"/>
    <property type="molecule type" value="Genomic_DNA"/>
</dbReference>
<dbReference type="RefSeq" id="WP_005182658.1">
    <property type="nucleotide sequence ID" value="NZ_CP045804.1"/>
</dbReference>
<dbReference type="Pfam" id="PF00378">
    <property type="entry name" value="ECH_1"/>
    <property type="match status" value="2"/>
</dbReference>
<accession>A0A857KQT2</accession>
<dbReference type="Gene3D" id="3.90.226.10">
    <property type="entry name" value="2-enoyl-CoA Hydratase, Chain A, domain 1"/>
    <property type="match status" value="1"/>
</dbReference>
<gene>
    <name evidence="2" type="ORF">GII30_18600</name>
</gene>
<dbReference type="PANTHER" id="PTHR43802:SF1">
    <property type="entry name" value="IP11341P-RELATED"/>
    <property type="match status" value="1"/>
</dbReference>
<protein>
    <submittedName>
        <fullName evidence="2">Enoyl-CoA hydratase/isomerase family protein</fullName>
    </submittedName>
</protein>
<dbReference type="InterPro" id="IPR001753">
    <property type="entry name" value="Enoyl-CoA_hydra/iso"/>
</dbReference>
<evidence type="ECO:0000256" key="1">
    <source>
        <dbReference type="ARBA" id="ARBA00005254"/>
    </source>
</evidence>
<proteinExistence type="inferred from homology"/>
<sequence>MTDISGTKDATGTNGTTYEPSSAEEIILYSKDPATKIATITFNRPDHLNAPTADARLRYADLLHRAEIDDDVKVVVIRGVGSNLGSGADIPEAMAMSMDPTASGWLRELRVDDDSAVNFPPLGSFRHGAAITNWYANAAAGCRSLQEFKKISIVEAKGYCYGWHFYQAADADLVISSDDTLFGHPAFRYIGFGPRMWTWAQTMGIRRFQEMVFTGRPFTAQEMYDCGFANKVVSRDQLEAEVDKYALACARNRPADTIFMQKIFFELMKQNQGEYMGSMLTALFETIGNHAKPDAQELTLDEDTLSAGINNAVKDFDEGFPPDFRLSKSARRRAE</sequence>
<dbReference type="InterPro" id="IPR029045">
    <property type="entry name" value="ClpP/crotonase-like_dom_sf"/>
</dbReference>
<dbReference type="GO" id="GO:0003824">
    <property type="term" value="F:catalytic activity"/>
    <property type="evidence" value="ECO:0007669"/>
    <property type="project" value="UniProtKB-ARBA"/>
</dbReference>
<evidence type="ECO:0000313" key="2">
    <source>
        <dbReference type="EMBL" id="QHN40903.1"/>
    </source>
</evidence>